<dbReference type="SMART" id="SM00226">
    <property type="entry name" value="LMWPc"/>
    <property type="match status" value="1"/>
</dbReference>
<dbReference type="Gene3D" id="3.40.50.2300">
    <property type="match status" value="1"/>
</dbReference>
<dbReference type="PaxDb" id="55529-EKX47138"/>
<dbReference type="AlphaFoldDB" id="L1JF19"/>
<dbReference type="EnsemblProtists" id="EKX47138">
    <property type="protein sequence ID" value="EKX47138"/>
    <property type="gene ID" value="GUITHDRAFT_107049"/>
</dbReference>
<gene>
    <name evidence="2" type="ORF">GUITHDRAFT_107049</name>
</gene>
<feature type="domain" description="Phosphotyrosine protein phosphatase I" evidence="1">
    <location>
        <begin position="74"/>
        <end position="247"/>
    </location>
</feature>
<dbReference type="eggNOG" id="KOG3217">
    <property type="taxonomic scope" value="Eukaryota"/>
</dbReference>
<organism evidence="2">
    <name type="scientific">Guillardia theta (strain CCMP2712)</name>
    <name type="common">Cryptophyte</name>
    <dbReference type="NCBI Taxonomy" id="905079"/>
    <lineage>
        <taxon>Eukaryota</taxon>
        <taxon>Cryptophyceae</taxon>
        <taxon>Pyrenomonadales</taxon>
        <taxon>Geminigeraceae</taxon>
        <taxon>Guillardia</taxon>
    </lineage>
</organism>
<dbReference type="InterPro" id="IPR052995">
    <property type="entry name" value="LMW-PTP"/>
</dbReference>
<dbReference type="STRING" id="905079.L1JF19"/>
<keyword evidence="4" id="KW-1185">Reference proteome</keyword>
<evidence type="ECO:0000313" key="2">
    <source>
        <dbReference type="EMBL" id="EKX47138.1"/>
    </source>
</evidence>
<evidence type="ECO:0000313" key="4">
    <source>
        <dbReference type="Proteomes" id="UP000011087"/>
    </source>
</evidence>
<dbReference type="HOGENOM" id="CLU_1121858_0_0_1"/>
<dbReference type="PANTHER" id="PTHR47439">
    <property type="entry name" value="LOW MOLECULAR WEIGHT PHOSPHOTYROSINE PROTEIN PHOSPHATASE-RELATED"/>
    <property type="match status" value="1"/>
</dbReference>
<dbReference type="PANTHER" id="PTHR47439:SF1">
    <property type="entry name" value="ACID PHOSPHATASE"/>
    <property type="match status" value="1"/>
</dbReference>
<dbReference type="GeneID" id="17303748"/>
<reference evidence="3" key="3">
    <citation type="submission" date="2015-06" db="UniProtKB">
        <authorList>
            <consortium name="EnsemblProtists"/>
        </authorList>
    </citation>
    <scope>IDENTIFICATION</scope>
</reference>
<dbReference type="SUPFAM" id="SSF52788">
    <property type="entry name" value="Phosphotyrosine protein phosphatases I"/>
    <property type="match status" value="1"/>
</dbReference>
<dbReference type="Pfam" id="PF01451">
    <property type="entry name" value="LMWPc"/>
    <property type="match status" value="1"/>
</dbReference>
<protein>
    <recommendedName>
        <fullName evidence="1">Phosphotyrosine protein phosphatase I domain-containing protein</fullName>
    </recommendedName>
</protein>
<dbReference type="InterPro" id="IPR023485">
    <property type="entry name" value="Ptyr_pPase"/>
</dbReference>
<accession>L1JF19</accession>
<sequence length="248" mass="27915">MDVVAQLWPIGPWAPKDQNMDKGYHESRIKYHEERLKYHEERLRYHRSMVAKKEKNSGIEASVTKEALAAGRKVRILFVDLSNTCRSPAAEQTMKTLLKNDGLSSYFEVSSCSTGSGTNNWFKPEVSSNIEVEASDPRMVSHASRRGLNLAGRQSKVMTKEDLQRADLVVIMDNANRVEVQAAASYWGLRGSVDDKVKRLTEYCRSGTMTTDIPDPYYGGRGMQPSGQVFEKVLDLIEVQTGDDAEIY</sequence>
<reference evidence="4" key="2">
    <citation type="submission" date="2012-11" db="EMBL/GenBank/DDBJ databases">
        <authorList>
            <person name="Kuo A."/>
            <person name="Curtis B.A."/>
            <person name="Tanifuji G."/>
            <person name="Burki F."/>
            <person name="Gruber A."/>
            <person name="Irimia M."/>
            <person name="Maruyama S."/>
            <person name="Arias M.C."/>
            <person name="Ball S.G."/>
            <person name="Gile G.H."/>
            <person name="Hirakawa Y."/>
            <person name="Hopkins J.F."/>
            <person name="Rensing S.A."/>
            <person name="Schmutz J."/>
            <person name="Symeonidi A."/>
            <person name="Elias M."/>
            <person name="Eveleigh R.J."/>
            <person name="Herman E.K."/>
            <person name="Klute M.J."/>
            <person name="Nakayama T."/>
            <person name="Obornik M."/>
            <person name="Reyes-Prieto A."/>
            <person name="Armbrust E.V."/>
            <person name="Aves S.J."/>
            <person name="Beiko R.G."/>
            <person name="Coutinho P."/>
            <person name="Dacks J.B."/>
            <person name="Durnford D.G."/>
            <person name="Fast N.M."/>
            <person name="Green B.R."/>
            <person name="Grisdale C."/>
            <person name="Hempe F."/>
            <person name="Henrissat B."/>
            <person name="Hoppner M.P."/>
            <person name="Ishida K.-I."/>
            <person name="Kim E."/>
            <person name="Koreny L."/>
            <person name="Kroth P.G."/>
            <person name="Liu Y."/>
            <person name="Malik S.-B."/>
            <person name="Maier U.G."/>
            <person name="McRose D."/>
            <person name="Mock T."/>
            <person name="Neilson J.A."/>
            <person name="Onodera N.T."/>
            <person name="Poole A.M."/>
            <person name="Pritham E.J."/>
            <person name="Richards T.A."/>
            <person name="Rocap G."/>
            <person name="Roy S.W."/>
            <person name="Sarai C."/>
            <person name="Schaack S."/>
            <person name="Shirato S."/>
            <person name="Slamovits C.H."/>
            <person name="Spencer D.F."/>
            <person name="Suzuki S."/>
            <person name="Worden A.Z."/>
            <person name="Zauner S."/>
            <person name="Barry K."/>
            <person name="Bell C."/>
            <person name="Bharti A.K."/>
            <person name="Crow J.A."/>
            <person name="Grimwood J."/>
            <person name="Kramer R."/>
            <person name="Lindquist E."/>
            <person name="Lucas S."/>
            <person name="Salamov A."/>
            <person name="McFadden G.I."/>
            <person name="Lane C.E."/>
            <person name="Keeling P.J."/>
            <person name="Gray M.W."/>
            <person name="Grigoriev I.V."/>
            <person name="Archibald J.M."/>
        </authorList>
    </citation>
    <scope>NUCLEOTIDE SEQUENCE</scope>
    <source>
        <strain evidence="4">CCMP2712</strain>
    </source>
</reference>
<evidence type="ECO:0000259" key="1">
    <source>
        <dbReference type="SMART" id="SM00226"/>
    </source>
</evidence>
<dbReference type="InterPro" id="IPR036196">
    <property type="entry name" value="Ptyr_pPase_sf"/>
</dbReference>
<dbReference type="OMA" id="MCTYCKQ"/>
<proteinExistence type="predicted"/>
<dbReference type="Proteomes" id="UP000011087">
    <property type="component" value="Unassembled WGS sequence"/>
</dbReference>
<dbReference type="OrthoDB" id="3388at2759"/>
<name>L1JF19_GUITC</name>
<dbReference type="EMBL" id="JH992991">
    <property type="protein sequence ID" value="EKX47138.1"/>
    <property type="molecule type" value="Genomic_DNA"/>
</dbReference>
<reference evidence="2 4" key="1">
    <citation type="journal article" date="2012" name="Nature">
        <title>Algal genomes reveal evolutionary mosaicism and the fate of nucleomorphs.</title>
        <authorList>
            <consortium name="DOE Joint Genome Institute"/>
            <person name="Curtis B.A."/>
            <person name="Tanifuji G."/>
            <person name="Burki F."/>
            <person name="Gruber A."/>
            <person name="Irimia M."/>
            <person name="Maruyama S."/>
            <person name="Arias M.C."/>
            <person name="Ball S.G."/>
            <person name="Gile G.H."/>
            <person name="Hirakawa Y."/>
            <person name="Hopkins J.F."/>
            <person name="Kuo A."/>
            <person name="Rensing S.A."/>
            <person name="Schmutz J."/>
            <person name="Symeonidi A."/>
            <person name="Elias M."/>
            <person name="Eveleigh R.J."/>
            <person name="Herman E.K."/>
            <person name="Klute M.J."/>
            <person name="Nakayama T."/>
            <person name="Obornik M."/>
            <person name="Reyes-Prieto A."/>
            <person name="Armbrust E.V."/>
            <person name="Aves S.J."/>
            <person name="Beiko R.G."/>
            <person name="Coutinho P."/>
            <person name="Dacks J.B."/>
            <person name="Durnford D.G."/>
            <person name="Fast N.M."/>
            <person name="Green B.R."/>
            <person name="Grisdale C.J."/>
            <person name="Hempel F."/>
            <person name="Henrissat B."/>
            <person name="Hoppner M.P."/>
            <person name="Ishida K."/>
            <person name="Kim E."/>
            <person name="Koreny L."/>
            <person name="Kroth P.G."/>
            <person name="Liu Y."/>
            <person name="Malik S.B."/>
            <person name="Maier U.G."/>
            <person name="McRose D."/>
            <person name="Mock T."/>
            <person name="Neilson J.A."/>
            <person name="Onodera N.T."/>
            <person name="Poole A.M."/>
            <person name="Pritham E.J."/>
            <person name="Richards T.A."/>
            <person name="Rocap G."/>
            <person name="Roy S.W."/>
            <person name="Sarai C."/>
            <person name="Schaack S."/>
            <person name="Shirato S."/>
            <person name="Slamovits C.H."/>
            <person name="Spencer D.F."/>
            <person name="Suzuki S."/>
            <person name="Worden A.Z."/>
            <person name="Zauner S."/>
            <person name="Barry K."/>
            <person name="Bell C."/>
            <person name="Bharti A.K."/>
            <person name="Crow J.A."/>
            <person name="Grimwood J."/>
            <person name="Kramer R."/>
            <person name="Lindquist E."/>
            <person name="Lucas S."/>
            <person name="Salamov A."/>
            <person name="McFadden G.I."/>
            <person name="Lane C.E."/>
            <person name="Keeling P.J."/>
            <person name="Gray M.W."/>
            <person name="Grigoriev I.V."/>
            <person name="Archibald J.M."/>
        </authorList>
    </citation>
    <scope>NUCLEOTIDE SEQUENCE</scope>
    <source>
        <strain evidence="2 4">CCMP2712</strain>
    </source>
</reference>
<dbReference type="RefSeq" id="XP_005834118.1">
    <property type="nucleotide sequence ID" value="XM_005834061.1"/>
</dbReference>
<dbReference type="KEGG" id="gtt:GUITHDRAFT_107049"/>
<evidence type="ECO:0000313" key="3">
    <source>
        <dbReference type="EnsemblProtists" id="EKX47138"/>
    </source>
</evidence>